<accession>A0A9P7UJW8</accession>
<evidence type="ECO:0000256" key="1">
    <source>
        <dbReference type="SAM" id="MobiDB-lite"/>
    </source>
</evidence>
<proteinExistence type="predicted"/>
<name>A0A9P7UJW8_9PEZI</name>
<gene>
    <name evidence="2" type="ORF">JMJ77_006894</name>
</gene>
<sequence>MTMLDTEVIPIGAQKRLPVSPNSDYCISSHVLSQTSTPTSRVERVAGLSYPEGTRPESISSRPVEAGKRRIPSGLPRIGNSHRFLPSRLSIPAFKRPLHFLSTKKPPPCRLREDPLVPVAARHRSVRSYPFFFFARSRSCNISLRRLSSPSTARISAVGHAPQRLDQKWLQRPAARHTELPSSNTAYYFGLWILEACTSCRPILFIDSVSVDSYRPESSVLLCATAAICATSAFRATTYASSFGPFTYTSRGPGLAALQTASQLLRYGGSSITYQSYQTTSKRRP</sequence>
<organism evidence="2 3">
    <name type="scientific">Colletotrichum scovillei</name>
    <dbReference type="NCBI Taxonomy" id="1209932"/>
    <lineage>
        <taxon>Eukaryota</taxon>
        <taxon>Fungi</taxon>
        <taxon>Dikarya</taxon>
        <taxon>Ascomycota</taxon>
        <taxon>Pezizomycotina</taxon>
        <taxon>Sordariomycetes</taxon>
        <taxon>Hypocreomycetidae</taxon>
        <taxon>Glomerellales</taxon>
        <taxon>Glomerellaceae</taxon>
        <taxon>Colletotrichum</taxon>
        <taxon>Colletotrichum acutatum species complex</taxon>
    </lineage>
</organism>
<comment type="caution">
    <text evidence="2">The sequence shown here is derived from an EMBL/GenBank/DDBJ whole genome shotgun (WGS) entry which is preliminary data.</text>
</comment>
<protein>
    <submittedName>
        <fullName evidence="2">Uncharacterized protein</fullName>
    </submittedName>
</protein>
<keyword evidence="3" id="KW-1185">Reference proteome</keyword>
<evidence type="ECO:0000313" key="3">
    <source>
        <dbReference type="Proteomes" id="UP000699042"/>
    </source>
</evidence>
<reference evidence="2" key="1">
    <citation type="submission" date="2021-05" db="EMBL/GenBank/DDBJ databases">
        <title>Comparative genomics of three Colletotrichum scovillei strains and genetic complementation revealed genes involved fungal growth and virulence on chili pepper.</title>
        <authorList>
            <person name="Hsieh D.-K."/>
            <person name="Chuang S.-C."/>
            <person name="Chen C.-Y."/>
            <person name="Chao Y.-T."/>
            <person name="Lu M.-Y.J."/>
            <person name="Lee M.-H."/>
            <person name="Shih M.-C."/>
        </authorList>
    </citation>
    <scope>NUCLEOTIDE SEQUENCE</scope>
    <source>
        <strain evidence="2">Coll-153</strain>
    </source>
</reference>
<evidence type="ECO:0000313" key="2">
    <source>
        <dbReference type="EMBL" id="KAG7059532.1"/>
    </source>
</evidence>
<dbReference type="EMBL" id="JAESDN010000001">
    <property type="protein sequence ID" value="KAG7059532.1"/>
    <property type="molecule type" value="Genomic_DNA"/>
</dbReference>
<dbReference type="Proteomes" id="UP000699042">
    <property type="component" value="Unassembled WGS sequence"/>
</dbReference>
<dbReference type="AlphaFoldDB" id="A0A9P7UJW8"/>
<feature type="region of interest" description="Disordered" evidence="1">
    <location>
        <begin position="51"/>
        <end position="77"/>
    </location>
</feature>